<dbReference type="Proteomes" id="UP000604241">
    <property type="component" value="Unassembled WGS sequence"/>
</dbReference>
<proteinExistence type="predicted"/>
<keyword evidence="3" id="KW-1185">Reference proteome</keyword>
<comment type="caution">
    <text evidence="2">The sequence shown here is derived from an EMBL/GenBank/DDBJ whole genome shotgun (WGS) entry which is preliminary data.</text>
</comment>
<organism evidence="2 3">
    <name type="scientific">Cellulomonas avistercoris</name>
    <dbReference type="NCBI Taxonomy" id="2762242"/>
    <lineage>
        <taxon>Bacteria</taxon>
        <taxon>Bacillati</taxon>
        <taxon>Actinomycetota</taxon>
        <taxon>Actinomycetes</taxon>
        <taxon>Micrococcales</taxon>
        <taxon>Cellulomonadaceae</taxon>
        <taxon>Cellulomonas</taxon>
    </lineage>
</organism>
<gene>
    <name evidence="2" type="ORF">H9657_12865</name>
</gene>
<feature type="region of interest" description="Disordered" evidence="1">
    <location>
        <begin position="1"/>
        <end position="78"/>
    </location>
</feature>
<protein>
    <submittedName>
        <fullName evidence="2">Uncharacterized protein</fullName>
    </submittedName>
</protein>
<sequence length="78" mass="7777">MSKDVTGTGATEIEPTGTGTDDGLAEALDETSGPSENPQGPRGDGPTFDRTGHPVSPSSGGDLEGDPLVGHDGQDGDR</sequence>
<evidence type="ECO:0000313" key="3">
    <source>
        <dbReference type="Proteomes" id="UP000604241"/>
    </source>
</evidence>
<name>A0ABR8QFE8_9CELL</name>
<evidence type="ECO:0000313" key="2">
    <source>
        <dbReference type="EMBL" id="MBD7919162.1"/>
    </source>
</evidence>
<dbReference type="RefSeq" id="WP_191783807.1">
    <property type="nucleotide sequence ID" value="NZ_JACSQV010000010.1"/>
</dbReference>
<evidence type="ECO:0000256" key="1">
    <source>
        <dbReference type="SAM" id="MobiDB-lite"/>
    </source>
</evidence>
<dbReference type="EMBL" id="JACSQV010000010">
    <property type="protein sequence ID" value="MBD7919162.1"/>
    <property type="molecule type" value="Genomic_DNA"/>
</dbReference>
<reference evidence="2 3" key="1">
    <citation type="submission" date="2020-08" db="EMBL/GenBank/DDBJ databases">
        <title>A Genomic Blueprint of the Chicken Gut Microbiome.</title>
        <authorList>
            <person name="Gilroy R."/>
            <person name="Ravi A."/>
            <person name="Getino M."/>
            <person name="Pursley I."/>
            <person name="Horton D.L."/>
            <person name="Alikhan N.-F."/>
            <person name="Baker D."/>
            <person name="Gharbi K."/>
            <person name="Hall N."/>
            <person name="Watson M."/>
            <person name="Adriaenssens E.M."/>
            <person name="Foster-Nyarko E."/>
            <person name="Jarju S."/>
            <person name="Secka A."/>
            <person name="Antonio M."/>
            <person name="Oren A."/>
            <person name="Chaudhuri R."/>
            <person name="La Ragione R.M."/>
            <person name="Hildebrand F."/>
            <person name="Pallen M.J."/>
        </authorList>
    </citation>
    <scope>NUCLEOTIDE SEQUENCE [LARGE SCALE GENOMIC DNA]</scope>
    <source>
        <strain evidence="2 3">Sa3CUA2</strain>
    </source>
</reference>
<accession>A0ABR8QFE8</accession>